<evidence type="ECO:0000313" key="11">
    <source>
        <dbReference type="Proteomes" id="UP000186309"/>
    </source>
</evidence>
<evidence type="ECO:0000256" key="5">
    <source>
        <dbReference type="ARBA" id="ARBA00022985"/>
    </source>
</evidence>
<dbReference type="OrthoDB" id="9807778at2"/>
<dbReference type="GO" id="GO:0005886">
    <property type="term" value="C:plasma membrane"/>
    <property type="evidence" value="ECO:0007669"/>
    <property type="project" value="TreeGrafter"/>
</dbReference>
<dbReference type="RefSeq" id="WP_076350068.1">
    <property type="nucleotide sequence ID" value="NZ_CP019082.1"/>
</dbReference>
<evidence type="ECO:0000256" key="4">
    <source>
        <dbReference type="ARBA" id="ARBA00022692"/>
    </source>
</evidence>
<dbReference type="Pfam" id="PF00535">
    <property type="entry name" value="Glycos_transf_2"/>
    <property type="match status" value="1"/>
</dbReference>
<keyword evidence="11" id="KW-1185">Reference proteome</keyword>
<keyword evidence="7 8" id="KW-0472">Membrane</keyword>
<keyword evidence="6 8" id="KW-1133">Transmembrane helix</keyword>
<dbReference type="Gene3D" id="3.90.550.10">
    <property type="entry name" value="Spore Coat Polysaccharide Biosynthesis Protein SpsA, Chain A"/>
    <property type="match status" value="1"/>
</dbReference>
<evidence type="ECO:0000256" key="2">
    <source>
        <dbReference type="ARBA" id="ARBA00022676"/>
    </source>
</evidence>
<dbReference type="STRING" id="1387353.BSF38_05333"/>
<evidence type="ECO:0000256" key="3">
    <source>
        <dbReference type="ARBA" id="ARBA00022679"/>
    </source>
</evidence>
<dbReference type="AlphaFoldDB" id="A0A1U7CXT3"/>
<feature type="transmembrane region" description="Helical" evidence="8">
    <location>
        <begin position="230"/>
        <end position="252"/>
    </location>
</feature>
<keyword evidence="2" id="KW-0328">Glycosyltransferase</keyword>
<reference evidence="11" key="1">
    <citation type="submission" date="2016-12" db="EMBL/GenBank/DDBJ databases">
        <title>Comparative genomics of four Isosphaeraceae planctomycetes: a common pool of plasmids and glycoside hydrolase genes.</title>
        <authorList>
            <person name="Ivanova A."/>
        </authorList>
    </citation>
    <scope>NUCLEOTIDE SEQUENCE [LARGE SCALE GENOMIC DNA]</scope>
    <source>
        <strain evidence="11">PX4</strain>
    </source>
</reference>
<name>A0A1U7CXT3_9BACT</name>
<organism evidence="10 11">
    <name type="scientific">Paludisphaera borealis</name>
    <dbReference type="NCBI Taxonomy" id="1387353"/>
    <lineage>
        <taxon>Bacteria</taxon>
        <taxon>Pseudomonadati</taxon>
        <taxon>Planctomycetota</taxon>
        <taxon>Planctomycetia</taxon>
        <taxon>Isosphaerales</taxon>
        <taxon>Isosphaeraceae</taxon>
        <taxon>Paludisphaera</taxon>
    </lineage>
</organism>
<protein>
    <submittedName>
        <fullName evidence="10">GT2 family glycosyltransferase</fullName>
    </submittedName>
</protein>
<dbReference type="Proteomes" id="UP000186309">
    <property type="component" value="Chromosome"/>
</dbReference>
<evidence type="ECO:0000259" key="9">
    <source>
        <dbReference type="Pfam" id="PF00535"/>
    </source>
</evidence>
<keyword evidence="1" id="KW-1003">Cell membrane</keyword>
<proteinExistence type="predicted"/>
<evidence type="ECO:0000256" key="8">
    <source>
        <dbReference type="SAM" id="Phobius"/>
    </source>
</evidence>
<gene>
    <name evidence="10" type="ORF">BSF38_05333</name>
</gene>
<dbReference type="PANTHER" id="PTHR48090:SF3">
    <property type="entry name" value="UNDECAPRENYL-PHOSPHATE 4-DEOXY-4-FORMAMIDO-L-ARABINOSE TRANSFERASE"/>
    <property type="match status" value="1"/>
</dbReference>
<dbReference type="GO" id="GO:0099621">
    <property type="term" value="F:undecaprenyl-phosphate 4-deoxy-4-formamido-L-arabinose transferase activity"/>
    <property type="evidence" value="ECO:0007669"/>
    <property type="project" value="TreeGrafter"/>
</dbReference>
<dbReference type="EMBL" id="CP019082">
    <property type="protein sequence ID" value="APW63757.1"/>
    <property type="molecule type" value="Genomic_DNA"/>
</dbReference>
<sequence length="322" mass="35739">MISVVIPVYNEEGSLVALHRELSAVFSAGALGPVEFLFVDDGSRDGSWEVITSLASRDPRVAAIRLRRNFGKASALTAGFQAARGERVFTLDADLQDDPAEIPRFLERLDEGLDVVSGWKKTRHDPWHKVYPSRVFNQMVSRLTGCVLHDHNCGFKVYRSEVLAEVGIYGELHRFVPALAHARGFRVGEMEVNHRPRRHGHSKYGVARFFKGFLDLLTVTFLTRFRHRPLHIFGGTGLVLLGLGLLGMTYLAGVWLAGSWLPEYRPIGNRPMLLYSIALLVVGVQLFSLGVLAELLTASSIRSADMYSIAETIDPDAPTPET</sequence>
<dbReference type="GO" id="GO:0009103">
    <property type="term" value="P:lipopolysaccharide biosynthetic process"/>
    <property type="evidence" value="ECO:0007669"/>
    <property type="project" value="UniProtKB-KW"/>
</dbReference>
<feature type="domain" description="Glycosyltransferase 2-like" evidence="9">
    <location>
        <begin position="3"/>
        <end position="166"/>
    </location>
</feature>
<keyword evidence="3 10" id="KW-0808">Transferase</keyword>
<dbReference type="InterPro" id="IPR029044">
    <property type="entry name" value="Nucleotide-diphossugar_trans"/>
</dbReference>
<dbReference type="KEGG" id="pbor:BSF38_05333"/>
<evidence type="ECO:0000313" key="10">
    <source>
        <dbReference type="EMBL" id="APW63757.1"/>
    </source>
</evidence>
<dbReference type="InterPro" id="IPR001173">
    <property type="entry name" value="Glyco_trans_2-like"/>
</dbReference>
<dbReference type="PANTHER" id="PTHR48090">
    <property type="entry name" value="UNDECAPRENYL-PHOSPHATE 4-DEOXY-4-FORMAMIDO-L-ARABINOSE TRANSFERASE-RELATED"/>
    <property type="match status" value="1"/>
</dbReference>
<evidence type="ECO:0000256" key="7">
    <source>
        <dbReference type="ARBA" id="ARBA00023136"/>
    </source>
</evidence>
<dbReference type="CDD" id="cd04187">
    <property type="entry name" value="DPM1_like_bac"/>
    <property type="match status" value="1"/>
</dbReference>
<dbReference type="SUPFAM" id="SSF53448">
    <property type="entry name" value="Nucleotide-diphospho-sugar transferases"/>
    <property type="match status" value="1"/>
</dbReference>
<feature type="transmembrane region" description="Helical" evidence="8">
    <location>
        <begin position="272"/>
        <end position="296"/>
    </location>
</feature>
<keyword evidence="5" id="KW-0448">Lipopolysaccharide biosynthesis</keyword>
<evidence type="ECO:0000256" key="1">
    <source>
        <dbReference type="ARBA" id="ARBA00022475"/>
    </source>
</evidence>
<dbReference type="InterPro" id="IPR050256">
    <property type="entry name" value="Glycosyltransferase_2"/>
</dbReference>
<accession>A0A1U7CXT3</accession>
<keyword evidence="4 8" id="KW-0812">Transmembrane</keyword>
<evidence type="ECO:0000256" key="6">
    <source>
        <dbReference type="ARBA" id="ARBA00022989"/>
    </source>
</evidence>